<dbReference type="InterPro" id="IPR038726">
    <property type="entry name" value="PDDEXK_AddAB-type"/>
</dbReference>
<keyword evidence="2" id="KW-0547">Nucleotide-binding</keyword>
<dbReference type="SUPFAM" id="SSF52540">
    <property type="entry name" value="P-loop containing nucleoside triphosphate hydrolases"/>
    <property type="match status" value="1"/>
</dbReference>
<feature type="domain" description="UvrD-like helicase C-terminal" evidence="10">
    <location>
        <begin position="279"/>
        <end position="567"/>
    </location>
</feature>
<keyword evidence="5 11" id="KW-0347">Helicase</keyword>
<keyword evidence="6" id="KW-0269">Exonuclease</keyword>
<comment type="caution">
    <text evidence="11">The sequence shown here is derived from an EMBL/GenBank/DDBJ whole genome shotgun (WGS) entry which is preliminary data.</text>
</comment>
<dbReference type="EMBL" id="SOQX01000002">
    <property type="protein sequence ID" value="TDY02406.1"/>
    <property type="molecule type" value="Genomic_DNA"/>
</dbReference>
<evidence type="ECO:0000313" key="12">
    <source>
        <dbReference type="Proteomes" id="UP000294914"/>
    </source>
</evidence>
<evidence type="ECO:0000256" key="4">
    <source>
        <dbReference type="ARBA" id="ARBA00022801"/>
    </source>
</evidence>
<dbReference type="GO" id="GO:0006281">
    <property type="term" value="P:DNA repair"/>
    <property type="evidence" value="ECO:0007669"/>
    <property type="project" value="UniProtKB-KW"/>
</dbReference>
<dbReference type="GO" id="GO:0004527">
    <property type="term" value="F:exonuclease activity"/>
    <property type="evidence" value="ECO:0007669"/>
    <property type="project" value="UniProtKB-KW"/>
</dbReference>
<keyword evidence="7" id="KW-0067">ATP-binding</keyword>
<evidence type="ECO:0000256" key="7">
    <source>
        <dbReference type="ARBA" id="ARBA00022840"/>
    </source>
</evidence>
<dbReference type="InterPro" id="IPR027417">
    <property type="entry name" value="P-loop_NTPase"/>
</dbReference>
<name>A0A4R8ING4_9GAMM</name>
<dbReference type="Pfam" id="PF12705">
    <property type="entry name" value="PDDEXK_1"/>
    <property type="match status" value="1"/>
</dbReference>
<evidence type="ECO:0000256" key="2">
    <source>
        <dbReference type="ARBA" id="ARBA00022741"/>
    </source>
</evidence>
<gene>
    <name evidence="11" type="ORF">EDC23_0774</name>
</gene>
<dbReference type="RefSeq" id="WP_134081377.1">
    <property type="nucleotide sequence ID" value="NZ_SOQX01000002.1"/>
</dbReference>
<dbReference type="OrthoDB" id="9761147at2"/>
<keyword evidence="3" id="KW-0227">DNA damage</keyword>
<keyword evidence="9" id="KW-0234">DNA repair</keyword>
<proteinExistence type="predicted"/>
<evidence type="ECO:0000313" key="11">
    <source>
        <dbReference type="EMBL" id="TDY02406.1"/>
    </source>
</evidence>
<evidence type="ECO:0000256" key="6">
    <source>
        <dbReference type="ARBA" id="ARBA00022839"/>
    </source>
</evidence>
<sequence>MTPDSLHDRVVVLPYHADPLQQLARDLIRHHREQLPDLTGVTLLVDDPQVSGPLRRQLLDAATEQGFGGLVGLDIRPLRDWVQSFVPDTVRVCSAVSAELLLVEALRPYQHLFNQASPWLLASELLELFQALTLGEIGLPADCDSFIDRLQNAYGVRDSLRQTLGREATIVHTLWHAWHEQLRAQGLTDADSAHLLALRHSLEHLDTQHQLWLAIARPPAPAEQQWLQSLLQREQLHLYLQGQIATAPTGYPDQHLQPLAQRLALPATPPPTTAYVRLLESVFDQNDPPLRESARQLAEAAPESPARERLAVLLADNAEHEARAIDLQVRQWLLAGKTRIAIITENRRLARRVRALLERAGIQLADAAGWALSTTSAAAALERWLECLEEDFAHLPLLDLLKSPFVFADADAEQHRLATWRLEQDLIRHENIARNLNRYRAHAHDRRKRLANQADITPLLDLFDRLEAAAAPLLALRRGRHPAARWIAALQQSLQRLEMDRALEQDAAGSRLVQLLEKLAGGVDAGAFELAWGEFRTWLGRHLERTHFRPRPTQQRVRLLGLAQSQLQQFDALILAGAEQESLPGHPAISPFFNQQVRHELGLPQRETHYAERFYHIRRLLEAAPAVLVTARAEQDGEPVVISHWLEHLLTLHQQAWPDQSLLATPLAAQANAAEAFQVAHEPAVPLPSPSVQPVPVLEAGLLPPGFSPSDYQQLLDCPYQYYAARALQLKPPEEIREALSSADYGERVHRCLQALHTPVAGLPEPFDAPFEPANRAAAIARLEAISEAVFADVLADNFEHQAWLARWRAFIPGYLDWQIARRQGGWRVSQTELRCEGQLGAVAIRGRLDRIDRADEGQAILDYKTGRSLPKPAEVRSGEAIQLPFYALLQQQQAPEQPVLEVAYLHFDKADKPLKLNCSLTADELQPLGEAVGERLQTLVNQIEAGQGLPAWGDADTCNYCDMALLCRKPVWQT</sequence>
<protein>
    <submittedName>
        <fullName evidence="11">ATP-dependent helicase/nuclease subunit B</fullName>
    </submittedName>
</protein>
<organism evidence="11 12">
    <name type="scientific">Thiohalophilus thiocyanatoxydans</name>
    <dbReference type="NCBI Taxonomy" id="381308"/>
    <lineage>
        <taxon>Bacteria</taxon>
        <taxon>Pseudomonadati</taxon>
        <taxon>Pseudomonadota</taxon>
        <taxon>Gammaproteobacteria</taxon>
        <taxon>Thiohalomonadales</taxon>
        <taxon>Thiohalophilaceae</taxon>
        <taxon>Thiohalophilus</taxon>
    </lineage>
</organism>
<keyword evidence="4" id="KW-0378">Hydrolase</keyword>
<dbReference type="InterPro" id="IPR014017">
    <property type="entry name" value="DNA_helicase_UvrD-like_C"/>
</dbReference>
<dbReference type="InterPro" id="IPR011604">
    <property type="entry name" value="PDDEXK-like_dom_sf"/>
</dbReference>
<dbReference type="PROSITE" id="PS51217">
    <property type="entry name" value="UVRD_HELICASE_CTER"/>
    <property type="match status" value="1"/>
</dbReference>
<evidence type="ECO:0000256" key="1">
    <source>
        <dbReference type="ARBA" id="ARBA00022722"/>
    </source>
</evidence>
<dbReference type="Proteomes" id="UP000294914">
    <property type="component" value="Unassembled WGS sequence"/>
</dbReference>
<evidence type="ECO:0000256" key="3">
    <source>
        <dbReference type="ARBA" id="ARBA00022763"/>
    </source>
</evidence>
<dbReference type="Gene3D" id="3.90.320.10">
    <property type="match status" value="1"/>
</dbReference>
<keyword evidence="8" id="KW-0238">DNA-binding</keyword>
<keyword evidence="12" id="KW-1185">Reference proteome</keyword>
<dbReference type="GO" id="GO:0004386">
    <property type="term" value="F:helicase activity"/>
    <property type="evidence" value="ECO:0007669"/>
    <property type="project" value="UniProtKB-KW"/>
</dbReference>
<dbReference type="AlphaFoldDB" id="A0A4R8ING4"/>
<dbReference type="GO" id="GO:0005524">
    <property type="term" value="F:ATP binding"/>
    <property type="evidence" value="ECO:0007669"/>
    <property type="project" value="UniProtKB-KW"/>
</dbReference>
<evidence type="ECO:0000259" key="10">
    <source>
        <dbReference type="PROSITE" id="PS51217"/>
    </source>
</evidence>
<accession>A0A4R8ING4</accession>
<dbReference type="GO" id="GO:0003677">
    <property type="term" value="F:DNA binding"/>
    <property type="evidence" value="ECO:0007669"/>
    <property type="project" value="UniProtKB-KW"/>
</dbReference>
<reference evidence="11 12" key="1">
    <citation type="submission" date="2019-03" db="EMBL/GenBank/DDBJ databases">
        <title>Genomic Encyclopedia of Type Strains, Phase IV (KMG-IV): sequencing the most valuable type-strain genomes for metagenomic binning, comparative biology and taxonomic classification.</title>
        <authorList>
            <person name="Goeker M."/>
        </authorList>
    </citation>
    <scope>NUCLEOTIDE SEQUENCE [LARGE SCALE GENOMIC DNA]</scope>
    <source>
        <strain evidence="11 12">DSM 16326</strain>
    </source>
</reference>
<evidence type="ECO:0000256" key="8">
    <source>
        <dbReference type="ARBA" id="ARBA00023125"/>
    </source>
</evidence>
<evidence type="ECO:0000256" key="9">
    <source>
        <dbReference type="ARBA" id="ARBA00023204"/>
    </source>
</evidence>
<keyword evidence="1" id="KW-0540">Nuclease</keyword>
<evidence type="ECO:0000256" key="5">
    <source>
        <dbReference type="ARBA" id="ARBA00022806"/>
    </source>
</evidence>